<organism evidence="7 8">
    <name type="scientific">Aquimarina muelleri</name>
    <dbReference type="NCBI Taxonomy" id="279356"/>
    <lineage>
        <taxon>Bacteria</taxon>
        <taxon>Pseudomonadati</taxon>
        <taxon>Bacteroidota</taxon>
        <taxon>Flavobacteriia</taxon>
        <taxon>Flavobacteriales</taxon>
        <taxon>Flavobacteriaceae</taxon>
        <taxon>Aquimarina</taxon>
    </lineage>
</organism>
<evidence type="ECO:0000313" key="8">
    <source>
        <dbReference type="Proteomes" id="UP000601108"/>
    </source>
</evidence>
<keyword evidence="2 5" id="KW-0288">FMN</keyword>
<protein>
    <recommendedName>
        <fullName evidence="4">Pyridoxamine 5'-phosphate oxidase</fullName>
        <ecNumber evidence="4">1.4.3.5</ecNumber>
    </recommendedName>
</protein>
<accession>A0A918JUG5</accession>
<keyword evidence="3" id="KW-0560">Oxidoreductase</keyword>
<dbReference type="Gene3D" id="2.30.110.10">
    <property type="entry name" value="Electron Transport, Fmn-binding Protein, Chain A"/>
    <property type="match status" value="1"/>
</dbReference>
<dbReference type="AlphaFoldDB" id="A0A918JUG5"/>
<evidence type="ECO:0000313" key="7">
    <source>
        <dbReference type="EMBL" id="GGX18692.1"/>
    </source>
</evidence>
<comment type="caution">
    <text evidence="7">The sequence shown here is derived from an EMBL/GenBank/DDBJ whole genome shotgun (WGS) entry which is preliminary data.</text>
</comment>
<dbReference type="NCBIfam" id="TIGR00558">
    <property type="entry name" value="pdxH"/>
    <property type="match status" value="1"/>
</dbReference>
<dbReference type="PANTHER" id="PTHR10851">
    <property type="entry name" value="PYRIDOXINE-5-PHOSPHATE OXIDASE"/>
    <property type="match status" value="1"/>
</dbReference>
<name>A0A918JUG5_9FLAO</name>
<feature type="binding site" evidence="5">
    <location>
        <position position="70"/>
    </location>
    <ligand>
        <name>FMN</name>
        <dbReference type="ChEBI" id="CHEBI:58210"/>
    </ligand>
</feature>
<dbReference type="PANTHER" id="PTHR10851:SF0">
    <property type="entry name" value="PYRIDOXINE-5'-PHOSPHATE OXIDASE"/>
    <property type="match status" value="1"/>
</dbReference>
<dbReference type="GO" id="GO:0004733">
    <property type="term" value="F:pyridoxamine phosphate oxidase activity"/>
    <property type="evidence" value="ECO:0007669"/>
    <property type="project" value="UniProtKB-UniRule"/>
</dbReference>
<dbReference type="EMBL" id="BMWS01000012">
    <property type="protein sequence ID" value="GGX18692.1"/>
    <property type="molecule type" value="Genomic_DNA"/>
</dbReference>
<dbReference type="RefSeq" id="WP_051316713.1">
    <property type="nucleotide sequence ID" value="NZ_BMWS01000012.1"/>
</dbReference>
<feature type="binding site" evidence="5">
    <location>
        <begin position="127"/>
        <end position="128"/>
    </location>
    <ligand>
        <name>FMN</name>
        <dbReference type="ChEBI" id="CHEBI:58210"/>
    </ligand>
</feature>
<dbReference type="InterPro" id="IPR012349">
    <property type="entry name" value="Split_barrel_FMN-bd"/>
</dbReference>
<dbReference type="SUPFAM" id="SSF50475">
    <property type="entry name" value="FMN-binding split barrel"/>
    <property type="match status" value="1"/>
</dbReference>
<keyword evidence="8" id="KW-1185">Reference proteome</keyword>
<dbReference type="InterPro" id="IPR000659">
    <property type="entry name" value="Pyridox_Oxase"/>
</dbReference>
<dbReference type="EC" id="1.4.3.5" evidence="4"/>
<proteinExistence type="predicted"/>
<evidence type="ECO:0000256" key="2">
    <source>
        <dbReference type="ARBA" id="ARBA00022643"/>
    </source>
</evidence>
<dbReference type="NCBIfam" id="NF004231">
    <property type="entry name" value="PRK05679.1"/>
    <property type="match status" value="1"/>
</dbReference>
<sequence length="203" mass="23579">MILDSSQEHNPMQLFQQWFYEVDKTYPEIEVNAMLFSTIGVDGFPKSRIVLLKRFTWEGYIFFTNYNSEKGKAIAQNNKVSILFNWAVAKREVLISGKAEKIAKNLSEGYFESRPEGSKLSAWASNQSEVVSSRKVLDDQLEHYETKFKNQSIPKPSNWGGYLIRPDKIEFIEYIPLTGLKCTITYELSSDYNWNINIRYSVN</sequence>
<evidence type="ECO:0000256" key="3">
    <source>
        <dbReference type="ARBA" id="ARBA00023002"/>
    </source>
</evidence>
<dbReference type="GO" id="GO:0010181">
    <property type="term" value="F:FMN binding"/>
    <property type="evidence" value="ECO:0007669"/>
    <property type="project" value="UniProtKB-UniRule"/>
</dbReference>
<reference evidence="7 8" key="1">
    <citation type="journal article" date="2014" name="Int. J. Syst. Evol. Microbiol.">
        <title>Complete genome sequence of Corynebacterium casei LMG S-19264T (=DSM 44701T), isolated from a smear-ripened cheese.</title>
        <authorList>
            <consortium name="US DOE Joint Genome Institute (JGI-PGF)"/>
            <person name="Walter F."/>
            <person name="Albersmeier A."/>
            <person name="Kalinowski J."/>
            <person name="Ruckert C."/>
        </authorList>
    </citation>
    <scope>NUCLEOTIDE SEQUENCE [LARGE SCALE GENOMIC DNA]</scope>
    <source>
        <strain evidence="7 8">KCTC 12285</strain>
    </source>
</reference>
<evidence type="ECO:0000259" key="6">
    <source>
        <dbReference type="Pfam" id="PF01243"/>
    </source>
</evidence>
<dbReference type="Pfam" id="PF01243">
    <property type="entry name" value="PNPOx_N"/>
    <property type="match status" value="1"/>
</dbReference>
<dbReference type="InterPro" id="IPR011576">
    <property type="entry name" value="Pyridox_Oxase_N"/>
</dbReference>
<feature type="binding site" evidence="5">
    <location>
        <begin position="48"/>
        <end position="53"/>
    </location>
    <ligand>
        <name>FMN</name>
        <dbReference type="ChEBI" id="CHEBI:58210"/>
    </ligand>
</feature>
<dbReference type="GO" id="GO:0008615">
    <property type="term" value="P:pyridoxine biosynthetic process"/>
    <property type="evidence" value="ECO:0007669"/>
    <property type="project" value="UniProtKB-UniRule"/>
</dbReference>
<comment type="cofactor">
    <cofactor evidence="5">
        <name>FMN</name>
        <dbReference type="ChEBI" id="CHEBI:58210"/>
    </cofactor>
    <text evidence="5">Binds 1 FMN per subunit.</text>
</comment>
<gene>
    <name evidence="7" type="primary">pdxH</name>
    <name evidence="7" type="ORF">GCM10007384_20040</name>
</gene>
<keyword evidence="1" id="KW-0285">Flavoprotein</keyword>
<evidence type="ECO:0000256" key="5">
    <source>
        <dbReference type="PIRSR" id="PIRSR000190-2"/>
    </source>
</evidence>
<dbReference type="PIRSF" id="PIRSF000190">
    <property type="entry name" value="Pyd_amn-ph_oxd"/>
    <property type="match status" value="1"/>
</dbReference>
<dbReference type="Proteomes" id="UP000601108">
    <property type="component" value="Unassembled WGS sequence"/>
</dbReference>
<feature type="binding site" evidence="5">
    <location>
        <begin position="63"/>
        <end position="64"/>
    </location>
    <ligand>
        <name>FMN</name>
        <dbReference type="ChEBI" id="CHEBI:58210"/>
    </ligand>
</feature>
<feature type="domain" description="Pyridoxamine 5'-phosphate oxidase N-terminal" evidence="6">
    <location>
        <begin position="30"/>
        <end position="146"/>
    </location>
</feature>
<evidence type="ECO:0000256" key="4">
    <source>
        <dbReference type="NCBIfam" id="TIGR00558"/>
    </source>
</evidence>
<evidence type="ECO:0000256" key="1">
    <source>
        <dbReference type="ARBA" id="ARBA00022630"/>
    </source>
</evidence>